<dbReference type="AlphaFoldDB" id="A0A090VLH9"/>
<comment type="caution">
    <text evidence="1">The sequence shown here is derived from an EMBL/GenBank/DDBJ whole genome shotgun (WGS) entry which is preliminary data.</text>
</comment>
<evidence type="ECO:0000313" key="2">
    <source>
        <dbReference type="Proteomes" id="UP000029644"/>
    </source>
</evidence>
<organism evidence="1 2">
    <name type="scientific">Algibacter lectus</name>
    <dbReference type="NCBI Taxonomy" id="221126"/>
    <lineage>
        <taxon>Bacteria</taxon>
        <taxon>Pseudomonadati</taxon>
        <taxon>Bacteroidota</taxon>
        <taxon>Flavobacteriia</taxon>
        <taxon>Flavobacteriales</taxon>
        <taxon>Flavobacteriaceae</taxon>
        <taxon>Algibacter</taxon>
    </lineage>
</organism>
<protein>
    <submittedName>
        <fullName evidence="1">Uncharacterized protein</fullName>
    </submittedName>
</protein>
<name>A0A090VLH9_9FLAO</name>
<reference evidence="1 2" key="1">
    <citation type="journal article" date="2014" name="Genome Announc.">
        <title>Draft Genome Sequences of Marine Flavobacterium Algibacter lectus Strains SS8 and NR4.</title>
        <authorList>
            <person name="Takatani N."/>
            <person name="Nakanishi M."/>
            <person name="Meirelles P."/>
            <person name="Mino S."/>
            <person name="Suda W."/>
            <person name="Oshima K."/>
            <person name="Hattori M."/>
            <person name="Ohkuma M."/>
            <person name="Hosokawa M."/>
            <person name="Miyashita K."/>
            <person name="Thompson F.L."/>
            <person name="Niwa A."/>
            <person name="Sawabe T."/>
            <person name="Sawabe T."/>
        </authorList>
    </citation>
    <scope>NUCLEOTIDE SEQUENCE [LARGE SCALE GENOMIC DNA]</scope>
    <source>
        <strain evidence="1 2">JCM 19300</strain>
    </source>
</reference>
<gene>
    <name evidence="1" type="ORF">JCM19300_2661</name>
</gene>
<accession>A0A090VLH9</accession>
<sequence>MSSFCVVAPMQHKKASSESPTLAIPLEGVARVTPKQQPNSTNLFFFYSFSLKLKF</sequence>
<evidence type="ECO:0000313" key="1">
    <source>
        <dbReference type="EMBL" id="GAL64903.1"/>
    </source>
</evidence>
<dbReference type="EMBL" id="BBNQ01000025">
    <property type="protein sequence ID" value="GAL64903.1"/>
    <property type="molecule type" value="Genomic_DNA"/>
</dbReference>
<dbReference type="Proteomes" id="UP000029644">
    <property type="component" value="Unassembled WGS sequence"/>
</dbReference>
<proteinExistence type="predicted"/>